<feature type="region of interest" description="Disordered" evidence="1">
    <location>
        <begin position="60"/>
        <end position="79"/>
    </location>
</feature>
<evidence type="ECO:0000313" key="3">
    <source>
        <dbReference type="Proteomes" id="UP000005237"/>
    </source>
</evidence>
<organism evidence="2 3">
    <name type="scientific">Caenorhabditis japonica</name>
    <dbReference type="NCBI Taxonomy" id="281687"/>
    <lineage>
        <taxon>Eukaryota</taxon>
        <taxon>Metazoa</taxon>
        <taxon>Ecdysozoa</taxon>
        <taxon>Nematoda</taxon>
        <taxon>Chromadorea</taxon>
        <taxon>Rhabditida</taxon>
        <taxon>Rhabditina</taxon>
        <taxon>Rhabditomorpha</taxon>
        <taxon>Rhabditoidea</taxon>
        <taxon>Rhabditidae</taxon>
        <taxon>Peloderinae</taxon>
        <taxon>Caenorhabditis</taxon>
    </lineage>
</organism>
<evidence type="ECO:0000256" key="1">
    <source>
        <dbReference type="SAM" id="MobiDB-lite"/>
    </source>
</evidence>
<sequence length="620" mass="68718">MYTEYDEGLGASPPLGSFQRDYPTFVPDEDYSYSDRTKSKTKSFIFPQKLDLSTLKHRGLSTPTKQKKTAHKKKPSPIRTYHESTLKNRENLGSFTNLSELSSKSIDLDTLRRNFNGQVADFLNNSLNGTASHRGSSVTSDRAPSVSSSSTGSIRQRSISIQLNRAKRLVGGWEQQKEEKVDVAWNYDDVFANSDFHLTSSDDDTRPPSSQASLAYEVEHPRRGTSDVISRVTSDGIRRGAASQLPVAARQQSADVRNAATSTSGFLSDSFLADFYKKRGNTDNDCTLVQSDNEKTIVDEVFEDFGRLCHSNSDGVVARETPILRSGRETSGFSNGSARIEAARDIPSMHNLQVGEKTKENCSRAPTNLQHSLSVLTVNQQKIQELQEHAHLNRSLPNLERFVIRPSTRDIFNNPLDIDAICGKGLRKNQKSFSAEKIFGGSQVAKSVHGDKKPTPSSSTSSSAPPRRTSVRQTTSSSAKIREASKSRATSNRQPYCSAAPTDATSYSIGAVSQNLLGAVKSLHPDWLPMIRRLLDTATSSQDVALLFGDELRKQQLALELKFTRNQRSGHVTPEEYDDDRTKLAVLFRVLEKLDELRSRGGQYSRVQQVKLIHQALLNA</sequence>
<dbReference type="Proteomes" id="UP000005237">
    <property type="component" value="Unassembled WGS sequence"/>
</dbReference>
<feature type="region of interest" description="Disordered" evidence="1">
    <location>
        <begin position="443"/>
        <end position="502"/>
    </location>
</feature>
<feature type="compositionally biased region" description="Low complexity" evidence="1">
    <location>
        <begin position="142"/>
        <end position="156"/>
    </location>
</feature>
<feature type="region of interest" description="Disordered" evidence="1">
    <location>
        <begin position="131"/>
        <end position="156"/>
    </location>
</feature>
<name>A0A8R1DQ77_CAEJA</name>
<proteinExistence type="predicted"/>
<reference evidence="3" key="1">
    <citation type="submission" date="2010-08" db="EMBL/GenBank/DDBJ databases">
        <authorList>
            <consortium name="Caenorhabditis japonica Sequencing Consortium"/>
            <person name="Wilson R.K."/>
        </authorList>
    </citation>
    <scope>NUCLEOTIDE SEQUENCE [LARGE SCALE GENOMIC DNA]</scope>
    <source>
        <strain evidence="3">DF5081</strain>
    </source>
</reference>
<dbReference type="EnsemblMetazoa" id="CJA08956.1">
    <property type="protein sequence ID" value="CJA08956.1"/>
    <property type="gene ID" value="WBGene00128159"/>
</dbReference>
<evidence type="ECO:0000313" key="2">
    <source>
        <dbReference type="EnsemblMetazoa" id="CJA08956.1"/>
    </source>
</evidence>
<reference evidence="2" key="2">
    <citation type="submission" date="2022-06" db="UniProtKB">
        <authorList>
            <consortium name="EnsemblMetazoa"/>
        </authorList>
    </citation>
    <scope>IDENTIFICATION</scope>
    <source>
        <strain evidence="2">DF5081</strain>
    </source>
</reference>
<accession>A0A8R1DQ77</accession>
<feature type="compositionally biased region" description="Polar residues" evidence="1">
    <location>
        <begin position="131"/>
        <end position="140"/>
    </location>
</feature>
<feature type="compositionally biased region" description="Low complexity" evidence="1">
    <location>
        <begin position="455"/>
        <end position="478"/>
    </location>
</feature>
<dbReference type="AlphaFoldDB" id="A0A8R1DQ77"/>
<feature type="region of interest" description="Disordered" evidence="1">
    <location>
        <begin position="1"/>
        <end position="23"/>
    </location>
</feature>
<feature type="compositionally biased region" description="Basic residues" evidence="1">
    <location>
        <begin position="60"/>
        <end position="76"/>
    </location>
</feature>
<protein>
    <submittedName>
        <fullName evidence="2">Uncharacterized protein</fullName>
    </submittedName>
</protein>
<keyword evidence="3" id="KW-1185">Reference proteome</keyword>